<evidence type="ECO:0000256" key="2">
    <source>
        <dbReference type="ARBA" id="ARBA00022692"/>
    </source>
</evidence>
<dbReference type="AlphaFoldDB" id="A0A4Y9SMM0"/>
<dbReference type="EMBL" id="SPVF01000048">
    <property type="protein sequence ID" value="TFW27691.1"/>
    <property type="molecule type" value="Genomic_DNA"/>
</dbReference>
<reference evidence="7 8" key="1">
    <citation type="submission" date="2019-03" db="EMBL/GenBank/DDBJ databases">
        <title>Draft Genome Sequence of Massilia arenosa sp. nov., a Novel Massilia Species Isolated from a Sandy-loam Maize Soil.</title>
        <authorList>
            <person name="Raths R."/>
            <person name="Peta V."/>
            <person name="Bucking H."/>
        </authorList>
    </citation>
    <scope>NUCLEOTIDE SEQUENCE [LARGE SCALE GENOMIC DNA]</scope>
    <source>
        <strain evidence="7 8">MC02</strain>
    </source>
</reference>
<dbReference type="InterPro" id="IPR010432">
    <property type="entry name" value="RDD"/>
</dbReference>
<keyword evidence="4 5" id="KW-0472">Membrane</keyword>
<proteinExistence type="predicted"/>
<evidence type="ECO:0000256" key="1">
    <source>
        <dbReference type="ARBA" id="ARBA00004141"/>
    </source>
</evidence>
<dbReference type="RefSeq" id="WP_135205818.1">
    <property type="nucleotide sequence ID" value="NZ_SPVF01000048.1"/>
</dbReference>
<dbReference type="Proteomes" id="UP000298438">
    <property type="component" value="Unassembled WGS sequence"/>
</dbReference>
<evidence type="ECO:0000256" key="3">
    <source>
        <dbReference type="ARBA" id="ARBA00022989"/>
    </source>
</evidence>
<feature type="transmembrane region" description="Helical" evidence="5">
    <location>
        <begin position="112"/>
        <end position="132"/>
    </location>
</feature>
<dbReference type="GO" id="GO:0016020">
    <property type="term" value="C:membrane"/>
    <property type="evidence" value="ECO:0007669"/>
    <property type="project" value="UniProtKB-SubCell"/>
</dbReference>
<dbReference type="PANTHER" id="PTHR38480">
    <property type="entry name" value="SLR0254 PROTEIN"/>
    <property type="match status" value="1"/>
</dbReference>
<dbReference type="PANTHER" id="PTHR38480:SF1">
    <property type="entry name" value="SLR0254 PROTEIN"/>
    <property type="match status" value="1"/>
</dbReference>
<evidence type="ECO:0000259" key="6">
    <source>
        <dbReference type="Pfam" id="PF06271"/>
    </source>
</evidence>
<name>A0A4Y9SMM0_9BURK</name>
<keyword evidence="3 5" id="KW-1133">Transmembrane helix</keyword>
<evidence type="ECO:0000313" key="7">
    <source>
        <dbReference type="EMBL" id="TFW27691.1"/>
    </source>
</evidence>
<accession>A0A4Y9SMM0</accession>
<keyword evidence="8" id="KW-1185">Reference proteome</keyword>
<evidence type="ECO:0000313" key="8">
    <source>
        <dbReference type="Proteomes" id="UP000298438"/>
    </source>
</evidence>
<comment type="caution">
    <text evidence="7">The sequence shown here is derived from an EMBL/GenBank/DDBJ whole genome shotgun (WGS) entry which is preliminary data.</text>
</comment>
<evidence type="ECO:0000256" key="5">
    <source>
        <dbReference type="SAM" id="Phobius"/>
    </source>
</evidence>
<keyword evidence="2 5" id="KW-0812">Transmembrane</keyword>
<feature type="transmembrane region" description="Helical" evidence="5">
    <location>
        <begin position="30"/>
        <end position="51"/>
    </location>
</feature>
<dbReference type="Pfam" id="PF06271">
    <property type="entry name" value="RDD"/>
    <property type="match status" value="1"/>
</dbReference>
<dbReference type="OrthoDB" id="9787732at2"/>
<protein>
    <submittedName>
        <fullName evidence="7">RDD family protein</fullName>
    </submittedName>
</protein>
<organism evidence="7 8">
    <name type="scientific">Zemynaea arenosa</name>
    <dbReference type="NCBI Taxonomy" id="2561931"/>
    <lineage>
        <taxon>Bacteria</taxon>
        <taxon>Pseudomonadati</taxon>
        <taxon>Pseudomonadota</taxon>
        <taxon>Betaproteobacteria</taxon>
        <taxon>Burkholderiales</taxon>
        <taxon>Oxalobacteraceae</taxon>
        <taxon>Telluria group</taxon>
        <taxon>Zemynaea</taxon>
    </lineage>
</organism>
<evidence type="ECO:0000256" key="4">
    <source>
        <dbReference type="ARBA" id="ARBA00023136"/>
    </source>
</evidence>
<feature type="domain" description="RDD" evidence="6">
    <location>
        <begin position="24"/>
        <end position="145"/>
    </location>
</feature>
<gene>
    <name evidence="7" type="ORF">E4L96_03370</name>
</gene>
<comment type="subcellular location">
    <subcellularLocation>
        <location evidence="1">Membrane</location>
        <topology evidence="1">Multi-pass membrane protein</topology>
    </subcellularLocation>
</comment>
<sequence>MPELLDGRLSLTTPEGVRLHLVPAGPPVRALAWAVDFALFIGVVTLVSMFLASSRLGYGLYLILLFVTYWAYPVLCEVYAGGATVGKRVAGIEVVQDNGLPVRFRESALRNLLLVADFLPLMYATGLVAMLFDARFRRVGDLAAGTMVVYRDRKAVRGAAPDAAPVPLPFPLTPAQQRALADLFAREPRLPAERLEELGSIAEPLTGRTGMASLERLRGMAAGLLR</sequence>
<feature type="transmembrane region" description="Helical" evidence="5">
    <location>
        <begin position="58"/>
        <end position="75"/>
    </location>
</feature>